<evidence type="ECO:0000313" key="1">
    <source>
        <dbReference type="EMBL" id="JAD64603.1"/>
    </source>
</evidence>
<proteinExistence type="predicted"/>
<accession>A0A0A9BR85</accession>
<reference evidence="1" key="2">
    <citation type="journal article" date="2015" name="Data Brief">
        <title>Shoot transcriptome of the giant reed, Arundo donax.</title>
        <authorList>
            <person name="Barrero R.A."/>
            <person name="Guerrero F.D."/>
            <person name="Moolhuijzen P."/>
            <person name="Goolsby J.A."/>
            <person name="Tidwell J."/>
            <person name="Bellgard S.E."/>
            <person name="Bellgard M.I."/>
        </authorList>
    </citation>
    <scope>NUCLEOTIDE SEQUENCE</scope>
    <source>
        <tissue evidence="1">Shoot tissue taken approximately 20 cm above the soil surface</tissue>
    </source>
</reference>
<dbReference type="EMBL" id="GBRH01233292">
    <property type="protein sequence ID" value="JAD64603.1"/>
    <property type="molecule type" value="Transcribed_RNA"/>
</dbReference>
<organism evidence="1">
    <name type="scientific">Arundo donax</name>
    <name type="common">Giant reed</name>
    <name type="synonym">Donax arundinaceus</name>
    <dbReference type="NCBI Taxonomy" id="35708"/>
    <lineage>
        <taxon>Eukaryota</taxon>
        <taxon>Viridiplantae</taxon>
        <taxon>Streptophyta</taxon>
        <taxon>Embryophyta</taxon>
        <taxon>Tracheophyta</taxon>
        <taxon>Spermatophyta</taxon>
        <taxon>Magnoliopsida</taxon>
        <taxon>Liliopsida</taxon>
        <taxon>Poales</taxon>
        <taxon>Poaceae</taxon>
        <taxon>PACMAD clade</taxon>
        <taxon>Arundinoideae</taxon>
        <taxon>Arundineae</taxon>
        <taxon>Arundo</taxon>
    </lineage>
</organism>
<reference evidence="1" key="1">
    <citation type="submission" date="2014-09" db="EMBL/GenBank/DDBJ databases">
        <authorList>
            <person name="Magalhaes I.L.F."/>
            <person name="Oliveira U."/>
            <person name="Santos F.R."/>
            <person name="Vidigal T.H.D.A."/>
            <person name="Brescovit A.D."/>
            <person name="Santos A.J."/>
        </authorList>
    </citation>
    <scope>NUCLEOTIDE SEQUENCE</scope>
    <source>
        <tissue evidence="1">Shoot tissue taken approximately 20 cm above the soil surface</tissue>
    </source>
</reference>
<name>A0A0A9BR85_ARUDO</name>
<sequence>MKQEQSAARV</sequence>
<protein>
    <submittedName>
        <fullName evidence="1">Uncharacterized protein</fullName>
    </submittedName>
</protein>